<dbReference type="PANTHER" id="PTHR46702:SF2">
    <property type="entry name" value="DNA LIGASE (DUF1666)"/>
    <property type="match status" value="1"/>
</dbReference>
<accession>A0ABD3ADR3</accession>
<organism evidence="2 3">
    <name type="scientific">Cinchona calisaya</name>
    <dbReference type="NCBI Taxonomy" id="153742"/>
    <lineage>
        <taxon>Eukaryota</taxon>
        <taxon>Viridiplantae</taxon>
        <taxon>Streptophyta</taxon>
        <taxon>Embryophyta</taxon>
        <taxon>Tracheophyta</taxon>
        <taxon>Spermatophyta</taxon>
        <taxon>Magnoliopsida</taxon>
        <taxon>eudicotyledons</taxon>
        <taxon>Gunneridae</taxon>
        <taxon>Pentapetalae</taxon>
        <taxon>asterids</taxon>
        <taxon>lamiids</taxon>
        <taxon>Gentianales</taxon>
        <taxon>Rubiaceae</taxon>
        <taxon>Cinchonoideae</taxon>
        <taxon>Cinchoneae</taxon>
        <taxon>Cinchona</taxon>
    </lineage>
</organism>
<evidence type="ECO:0000313" key="3">
    <source>
        <dbReference type="Proteomes" id="UP001630127"/>
    </source>
</evidence>
<evidence type="ECO:0000256" key="1">
    <source>
        <dbReference type="SAM" id="MobiDB-lite"/>
    </source>
</evidence>
<dbReference type="InterPro" id="IPR012870">
    <property type="entry name" value="DUF1666"/>
</dbReference>
<feature type="region of interest" description="Disordered" evidence="1">
    <location>
        <begin position="201"/>
        <end position="221"/>
    </location>
</feature>
<dbReference type="Pfam" id="PF07891">
    <property type="entry name" value="DUF1666"/>
    <property type="match status" value="1"/>
</dbReference>
<comment type="caution">
    <text evidence="2">The sequence shown here is derived from an EMBL/GenBank/DDBJ whole genome shotgun (WGS) entry which is preliminary data.</text>
</comment>
<feature type="region of interest" description="Disordered" evidence="1">
    <location>
        <begin position="162"/>
        <end position="182"/>
    </location>
</feature>
<sequence>MGRNNPAAVHVWGQDVVAATSDCAVRVAAARKIFAEAPVAPEHTTHAVATPDCTVDVTAQQRKSDAAAAVGETTVDVTVVEEPAIVDATAREIDDSTTTSPKNQNEYEFGEFSDEEVEEENGYFHADSMQKNDHHLEAKIIDEGETQIFVHKKRDQEEIVNLDEASSEEGHQESCDSEELSAYSSPALEFVHSDEVIGHDEEIPRDSSYDFQTNKSDPTSTRILNQKKSGLIMDNNNNKTKLCEEILAKDDKRDVTFTRDENFLDFAPSKLESKKVLKPQGKDIEEDIFGDSCTVGSTSKSSSEWRSSINYRDSGTDDPFSSSSRRSCPKWESYTVFQKYDEEMLFLDRISAQKLHETESLRSIQACPRSISDRIVYKVATKNKSSSDFRRNPYHELESTYVAQICWTWEALNWNYKYFQRLRAARQESGPGCPAYVAQQFQQFLVLLQRYVENEPYEHGKRPEIYARMRSLAPKLLQVPEYRDSDEEKREEGFGARISSDSFLLIMEESIRTFMNFLKADRESRCQILAAFIRRKRRGSADATLLLPLKKVNKKKKTKLKELKRSGNCLRKRRLKLEEEMEILMALIDLKVVSRVLRKRELNEEQVHWCEDKMSKVRVSDGKLQRDSSPLFFPAH</sequence>
<feature type="compositionally biased region" description="Polar residues" evidence="1">
    <location>
        <begin position="209"/>
        <end position="221"/>
    </location>
</feature>
<evidence type="ECO:0000313" key="2">
    <source>
        <dbReference type="EMBL" id="KAL3529283.1"/>
    </source>
</evidence>
<keyword evidence="3" id="KW-1185">Reference proteome</keyword>
<dbReference type="PANTHER" id="PTHR46702">
    <property type="entry name" value="DNA LIGASE (DUF1666)-RELATED"/>
    <property type="match status" value="1"/>
</dbReference>
<dbReference type="Proteomes" id="UP001630127">
    <property type="component" value="Unassembled WGS sequence"/>
</dbReference>
<feature type="region of interest" description="Disordered" evidence="1">
    <location>
        <begin position="295"/>
        <end position="327"/>
    </location>
</feature>
<feature type="compositionally biased region" description="Polar residues" evidence="1">
    <location>
        <begin position="309"/>
        <end position="326"/>
    </location>
</feature>
<reference evidence="2 3" key="1">
    <citation type="submission" date="2024-11" db="EMBL/GenBank/DDBJ databases">
        <title>A near-complete genome assembly of Cinchona calisaya.</title>
        <authorList>
            <person name="Lian D.C."/>
            <person name="Zhao X.W."/>
            <person name="Wei L."/>
        </authorList>
    </citation>
    <scope>NUCLEOTIDE SEQUENCE [LARGE SCALE GENOMIC DNA]</scope>
    <source>
        <tissue evidence="2">Nenye</tissue>
    </source>
</reference>
<name>A0ABD3ADR3_9GENT</name>
<dbReference type="EMBL" id="JBJUIK010000004">
    <property type="protein sequence ID" value="KAL3529283.1"/>
    <property type="molecule type" value="Genomic_DNA"/>
</dbReference>
<evidence type="ECO:0008006" key="4">
    <source>
        <dbReference type="Google" id="ProtNLM"/>
    </source>
</evidence>
<proteinExistence type="predicted"/>
<gene>
    <name evidence="2" type="ORF">ACH5RR_008605</name>
</gene>
<protein>
    <recommendedName>
        <fullName evidence="4">Ribosomal protein L34Ae</fullName>
    </recommendedName>
</protein>
<dbReference type="AlphaFoldDB" id="A0ABD3ADR3"/>
<feature type="compositionally biased region" description="Low complexity" evidence="1">
    <location>
        <begin position="295"/>
        <end position="308"/>
    </location>
</feature>